<dbReference type="Pfam" id="PF00462">
    <property type="entry name" value="Glutaredoxin"/>
    <property type="match status" value="1"/>
</dbReference>
<dbReference type="EMBL" id="LGCL01000021">
    <property type="protein sequence ID" value="KPL77898.1"/>
    <property type="molecule type" value="Genomic_DNA"/>
</dbReference>
<dbReference type="OrthoDB" id="166296at2"/>
<dbReference type="RefSeq" id="WP_075062555.1">
    <property type="nucleotide sequence ID" value="NZ_LGCL01000021.1"/>
</dbReference>
<dbReference type="SUPFAM" id="SSF52833">
    <property type="entry name" value="Thioredoxin-like"/>
    <property type="match status" value="1"/>
</dbReference>
<dbReference type="Proteomes" id="UP000050417">
    <property type="component" value="Unassembled WGS sequence"/>
</dbReference>
<comment type="caution">
    <text evidence="2">The sequence shown here is derived from an EMBL/GenBank/DDBJ whole genome shotgun (WGS) entry which is preliminary data.</text>
</comment>
<sequence>MTADESNPKIKVYGTRWCYDTRVSLAFLSKNHIRYQWIDIDKDEDGREFVERVNHGFRSVPTIVFPDGDILVEPTNEQLKEKLNLP</sequence>
<dbReference type="STRING" id="1134406.ADN00_08485"/>
<dbReference type="InterPro" id="IPR036249">
    <property type="entry name" value="Thioredoxin-like_sf"/>
</dbReference>
<dbReference type="Gene3D" id="3.40.30.10">
    <property type="entry name" value="Glutaredoxin"/>
    <property type="match status" value="1"/>
</dbReference>
<name>A0A0N8GNE8_9CHLR</name>
<gene>
    <name evidence="2" type="ORF">ADN00_08485</name>
</gene>
<feature type="domain" description="Glutaredoxin" evidence="1">
    <location>
        <begin position="10"/>
        <end position="65"/>
    </location>
</feature>
<evidence type="ECO:0000313" key="2">
    <source>
        <dbReference type="EMBL" id="KPL77898.1"/>
    </source>
</evidence>
<dbReference type="InterPro" id="IPR002109">
    <property type="entry name" value="Glutaredoxin"/>
</dbReference>
<dbReference type="CDD" id="cd02976">
    <property type="entry name" value="NrdH"/>
    <property type="match status" value="1"/>
</dbReference>
<reference evidence="2 3" key="1">
    <citation type="submission" date="2015-07" db="EMBL/GenBank/DDBJ databases">
        <title>Genome sequence of Ornatilinea apprima DSM 23815.</title>
        <authorList>
            <person name="Hemp J."/>
            <person name="Ward L.M."/>
            <person name="Pace L.A."/>
            <person name="Fischer W.W."/>
        </authorList>
    </citation>
    <scope>NUCLEOTIDE SEQUENCE [LARGE SCALE GENOMIC DNA]</scope>
    <source>
        <strain evidence="2 3">P3M-1</strain>
    </source>
</reference>
<dbReference type="AlphaFoldDB" id="A0A0N8GNE8"/>
<proteinExistence type="predicted"/>
<organism evidence="2 3">
    <name type="scientific">Ornatilinea apprima</name>
    <dbReference type="NCBI Taxonomy" id="1134406"/>
    <lineage>
        <taxon>Bacteria</taxon>
        <taxon>Bacillati</taxon>
        <taxon>Chloroflexota</taxon>
        <taxon>Anaerolineae</taxon>
        <taxon>Anaerolineales</taxon>
        <taxon>Anaerolineaceae</taxon>
        <taxon>Ornatilinea</taxon>
    </lineage>
</organism>
<evidence type="ECO:0000259" key="1">
    <source>
        <dbReference type="Pfam" id="PF00462"/>
    </source>
</evidence>
<protein>
    <submittedName>
        <fullName evidence="2">Glutaredoxin</fullName>
    </submittedName>
</protein>
<accession>A0A0N8GNE8</accession>
<keyword evidence="3" id="KW-1185">Reference proteome</keyword>
<evidence type="ECO:0000313" key="3">
    <source>
        <dbReference type="Proteomes" id="UP000050417"/>
    </source>
</evidence>